<accession>A0A9X2E2R4</accession>
<organism evidence="8 9">
    <name type="scientific">Nocardia pulmonis</name>
    <dbReference type="NCBI Taxonomy" id="2951408"/>
    <lineage>
        <taxon>Bacteria</taxon>
        <taxon>Bacillati</taxon>
        <taxon>Actinomycetota</taxon>
        <taxon>Actinomycetes</taxon>
        <taxon>Mycobacteriales</taxon>
        <taxon>Nocardiaceae</taxon>
        <taxon>Nocardia</taxon>
    </lineage>
</organism>
<evidence type="ECO:0000256" key="4">
    <source>
        <dbReference type="ARBA" id="ARBA00022679"/>
    </source>
</evidence>
<dbReference type="InterPro" id="IPR011006">
    <property type="entry name" value="CheY-like_superfamily"/>
</dbReference>
<evidence type="ECO:0000256" key="1">
    <source>
        <dbReference type="ARBA" id="ARBA00000085"/>
    </source>
</evidence>
<dbReference type="Gene3D" id="1.10.10.10">
    <property type="entry name" value="Winged helix-like DNA-binding domain superfamily/Winged helix DNA-binding domain"/>
    <property type="match status" value="1"/>
</dbReference>
<dbReference type="GO" id="GO:0003723">
    <property type="term" value="F:RNA binding"/>
    <property type="evidence" value="ECO:0007669"/>
    <property type="project" value="InterPro"/>
</dbReference>
<dbReference type="Pfam" id="PF08447">
    <property type="entry name" value="PAS_3"/>
    <property type="match status" value="1"/>
</dbReference>
<comment type="caution">
    <text evidence="8">The sequence shown here is derived from an EMBL/GenBank/DDBJ whole genome shotgun (WGS) entry which is preliminary data.</text>
</comment>
<evidence type="ECO:0000259" key="6">
    <source>
        <dbReference type="PROSITE" id="PS50112"/>
    </source>
</evidence>
<protein>
    <recommendedName>
        <fullName evidence="2">histidine kinase</fullName>
        <ecNumber evidence="2">2.7.13.3</ecNumber>
    </recommendedName>
</protein>
<dbReference type="PANTHER" id="PTHR43304:SF1">
    <property type="entry name" value="PAC DOMAIN-CONTAINING PROTEIN"/>
    <property type="match status" value="1"/>
</dbReference>
<dbReference type="InterPro" id="IPR013655">
    <property type="entry name" value="PAS_fold_3"/>
</dbReference>
<reference evidence="8" key="1">
    <citation type="submission" date="2022-06" db="EMBL/GenBank/DDBJ databases">
        <title>Novel species in genus nocardia.</title>
        <authorList>
            <person name="Li F."/>
        </authorList>
    </citation>
    <scope>NUCLEOTIDE SEQUENCE</scope>
    <source>
        <strain evidence="8">CDC141</strain>
    </source>
</reference>
<feature type="domain" description="ANTAR" evidence="7">
    <location>
        <begin position="123"/>
        <end position="184"/>
    </location>
</feature>
<gene>
    <name evidence="8" type="ORF">NDR86_00955</name>
</gene>
<name>A0A9X2E2R4_9NOCA</name>
<dbReference type="PROSITE" id="PS50921">
    <property type="entry name" value="ANTAR"/>
    <property type="match status" value="1"/>
</dbReference>
<evidence type="ECO:0000259" key="7">
    <source>
        <dbReference type="PROSITE" id="PS50921"/>
    </source>
</evidence>
<keyword evidence="9" id="KW-1185">Reference proteome</keyword>
<sequence length="215" mass="23339">MSDPVAAGPGIAPVVGSFRFAFATGRWEWSAEVYRMHGYRPGEVAPTTELLLAHKHPDDRDQVAEVIARCVERGEPFSSRHRFLDTAGGEHTVMVVADRILDENGVAVGTSGFYIEIGGPLAEAERAALDAALPDPVEARAVFEQAKGVLMRMYGISAEQACKVLLWRARTTGLPPRELAEQLLAELPLVPPPPPETVAAFDHILLTLHERTGGR</sequence>
<dbReference type="Proteomes" id="UP001139157">
    <property type="component" value="Unassembled WGS sequence"/>
</dbReference>
<dbReference type="SUPFAM" id="SSF55785">
    <property type="entry name" value="PYP-like sensor domain (PAS domain)"/>
    <property type="match status" value="1"/>
</dbReference>
<dbReference type="AlphaFoldDB" id="A0A9X2E2R4"/>
<comment type="catalytic activity">
    <reaction evidence="1">
        <text>ATP + protein L-histidine = ADP + protein N-phospho-L-histidine.</text>
        <dbReference type="EC" id="2.7.13.3"/>
    </reaction>
</comment>
<proteinExistence type="predicted"/>
<dbReference type="Pfam" id="PF03861">
    <property type="entry name" value="ANTAR"/>
    <property type="match status" value="1"/>
</dbReference>
<feature type="domain" description="PAS" evidence="6">
    <location>
        <begin position="29"/>
        <end position="74"/>
    </location>
</feature>
<evidence type="ECO:0000256" key="3">
    <source>
        <dbReference type="ARBA" id="ARBA00022553"/>
    </source>
</evidence>
<dbReference type="InterPro" id="IPR035965">
    <property type="entry name" value="PAS-like_dom_sf"/>
</dbReference>
<dbReference type="Gene3D" id="3.30.450.20">
    <property type="entry name" value="PAS domain"/>
    <property type="match status" value="1"/>
</dbReference>
<dbReference type="CDD" id="cd00130">
    <property type="entry name" value="PAS"/>
    <property type="match status" value="1"/>
</dbReference>
<dbReference type="EMBL" id="JAMRXG010000001">
    <property type="protein sequence ID" value="MCM6772038.1"/>
    <property type="molecule type" value="Genomic_DNA"/>
</dbReference>
<keyword evidence="4" id="KW-0808">Transferase</keyword>
<dbReference type="InterPro" id="IPR036388">
    <property type="entry name" value="WH-like_DNA-bd_sf"/>
</dbReference>
<evidence type="ECO:0000256" key="5">
    <source>
        <dbReference type="ARBA" id="ARBA00022777"/>
    </source>
</evidence>
<dbReference type="InterPro" id="IPR052162">
    <property type="entry name" value="Sensor_kinase/Photoreceptor"/>
</dbReference>
<dbReference type="SMART" id="SM01012">
    <property type="entry name" value="ANTAR"/>
    <property type="match status" value="1"/>
</dbReference>
<dbReference type="SUPFAM" id="SSF52172">
    <property type="entry name" value="CheY-like"/>
    <property type="match status" value="1"/>
</dbReference>
<keyword evidence="3" id="KW-0597">Phosphoprotein</keyword>
<evidence type="ECO:0000256" key="2">
    <source>
        <dbReference type="ARBA" id="ARBA00012438"/>
    </source>
</evidence>
<dbReference type="PANTHER" id="PTHR43304">
    <property type="entry name" value="PHYTOCHROME-LIKE PROTEIN CPH1"/>
    <property type="match status" value="1"/>
</dbReference>
<dbReference type="EC" id="2.7.13.3" evidence="2"/>
<dbReference type="RefSeq" id="WP_251908916.1">
    <property type="nucleotide sequence ID" value="NZ_JAMRXG010000001.1"/>
</dbReference>
<keyword evidence="5" id="KW-0418">Kinase</keyword>
<dbReference type="InterPro" id="IPR000014">
    <property type="entry name" value="PAS"/>
</dbReference>
<evidence type="ECO:0000313" key="9">
    <source>
        <dbReference type="Proteomes" id="UP001139157"/>
    </source>
</evidence>
<evidence type="ECO:0000313" key="8">
    <source>
        <dbReference type="EMBL" id="MCM6772038.1"/>
    </source>
</evidence>
<dbReference type="PROSITE" id="PS50112">
    <property type="entry name" value="PAS"/>
    <property type="match status" value="1"/>
</dbReference>
<dbReference type="GO" id="GO:0004673">
    <property type="term" value="F:protein histidine kinase activity"/>
    <property type="evidence" value="ECO:0007669"/>
    <property type="project" value="UniProtKB-EC"/>
</dbReference>
<dbReference type="InterPro" id="IPR005561">
    <property type="entry name" value="ANTAR"/>
</dbReference>